<gene>
    <name evidence="1" type="ORF">KXQ929_LOCUS52197</name>
</gene>
<accession>A0A820QLH1</accession>
<name>A0A820QLH1_9BILA</name>
<dbReference type="AlphaFoldDB" id="A0A820QLH1"/>
<proteinExistence type="predicted"/>
<evidence type="ECO:0000313" key="1">
    <source>
        <dbReference type="EMBL" id="CAF4421103.1"/>
    </source>
</evidence>
<reference evidence="1" key="1">
    <citation type="submission" date="2021-02" db="EMBL/GenBank/DDBJ databases">
        <authorList>
            <person name="Nowell W R."/>
        </authorList>
    </citation>
    <scope>NUCLEOTIDE SEQUENCE</scope>
</reference>
<evidence type="ECO:0000313" key="2">
    <source>
        <dbReference type="Proteomes" id="UP000663868"/>
    </source>
</evidence>
<comment type="caution">
    <text evidence="1">The sequence shown here is derived from an EMBL/GenBank/DDBJ whole genome shotgun (WGS) entry which is preliminary data.</text>
</comment>
<sequence>LIKSSDPTMNNIQKKIERLFNSTTCRELLDLVKKLHRHTNAHRQLVFDILSTKTGIYTSILLTRARLLLLNDYEPSTKTFSLNELKEKLKIEINRSLEIHIQAHNQAV</sequence>
<protein>
    <submittedName>
        <fullName evidence="1">Uncharacterized protein</fullName>
    </submittedName>
</protein>
<dbReference type="Proteomes" id="UP000663868">
    <property type="component" value="Unassembled WGS sequence"/>
</dbReference>
<dbReference type="EMBL" id="CAJOBB010027168">
    <property type="protein sequence ID" value="CAF4421103.1"/>
    <property type="molecule type" value="Genomic_DNA"/>
</dbReference>
<feature type="non-terminal residue" evidence="1">
    <location>
        <position position="1"/>
    </location>
</feature>
<feature type="non-terminal residue" evidence="1">
    <location>
        <position position="108"/>
    </location>
</feature>
<organism evidence="1 2">
    <name type="scientific">Adineta steineri</name>
    <dbReference type="NCBI Taxonomy" id="433720"/>
    <lineage>
        <taxon>Eukaryota</taxon>
        <taxon>Metazoa</taxon>
        <taxon>Spiralia</taxon>
        <taxon>Gnathifera</taxon>
        <taxon>Rotifera</taxon>
        <taxon>Eurotatoria</taxon>
        <taxon>Bdelloidea</taxon>
        <taxon>Adinetida</taxon>
        <taxon>Adinetidae</taxon>
        <taxon>Adineta</taxon>
    </lineage>
</organism>